<evidence type="ECO:0000313" key="3">
    <source>
        <dbReference type="Proteomes" id="UP000184485"/>
    </source>
</evidence>
<reference evidence="2 3" key="1">
    <citation type="submission" date="2016-11" db="EMBL/GenBank/DDBJ databases">
        <authorList>
            <person name="Jaros S."/>
            <person name="Januszkiewicz K."/>
            <person name="Wedrychowicz H."/>
        </authorList>
    </citation>
    <scope>NUCLEOTIDE SEQUENCE [LARGE SCALE GENOMIC DNA]</scope>
    <source>
        <strain evidence="2 3">DSM 19436</strain>
    </source>
</reference>
<dbReference type="InterPro" id="IPR037401">
    <property type="entry name" value="SnoaL-like"/>
</dbReference>
<dbReference type="SUPFAM" id="SSF54427">
    <property type="entry name" value="NTF2-like"/>
    <property type="match status" value="1"/>
</dbReference>
<dbReference type="Pfam" id="PF13474">
    <property type="entry name" value="SnoaL_3"/>
    <property type="match status" value="1"/>
</dbReference>
<keyword evidence="3" id="KW-1185">Reference proteome</keyword>
<dbReference type="STRING" id="1122133.SAMN02745157_0109"/>
<proteinExistence type="predicted"/>
<dbReference type="InterPro" id="IPR032710">
    <property type="entry name" value="NTF2-like_dom_sf"/>
</dbReference>
<evidence type="ECO:0000259" key="1">
    <source>
        <dbReference type="Pfam" id="PF13474"/>
    </source>
</evidence>
<accession>A0A1M5PBK9</accession>
<feature type="domain" description="SnoaL-like" evidence="1">
    <location>
        <begin position="7"/>
        <end position="128"/>
    </location>
</feature>
<protein>
    <submittedName>
        <fullName evidence="2">Ketosteroid isomerase homolog</fullName>
    </submittedName>
</protein>
<name>A0A1M5PBK9_9HYPH</name>
<dbReference type="Gene3D" id="3.10.450.50">
    <property type="match status" value="1"/>
</dbReference>
<dbReference type="EMBL" id="FQUP01000011">
    <property type="protein sequence ID" value="SHG98839.1"/>
    <property type="molecule type" value="Genomic_DNA"/>
</dbReference>
<dbReference type="Proteomes" id="UP000184485">
    <property type="component" value="Unassembled WGS sequence"/>
</dbReference>
<keyword evidence="2" id="KW-0413">Isomerase</keyword>
<organism evidence="2 3">
    <name type="scientific">Kaistia soli DSM 19436</name>
    <dbReference type="NCBI Taxonomy" id="1122133"/>
    <lineage>
        <taxon>Bacteria</taxon>
        <taxon>Pseudomonadati</taxon>
        <taxon>Pseudomonadota</taxon>
        <taxon>Alphaproteobacteria</taxon>
        <taxon>Hyphomicrobiales</taxon>
        <taxon>Kaistiaceae</taxon>
        <taxon>Kaistia</taxon>
    </lineage>
</organism>
<gene>
    <name evidence="2" type="ORF">SAMN02745157_0109</name>
</gene>
<sequence>MSEGDVLSVIRDQEDATARGDAGANVNAMSSDVVMFDLPPPLVYRGEQARNIEALEAWFATWSDGVKVHLVDPQFIIEGDLAVAFGLSRMTGIKTDGTKVDSWSRRTIVLKRNAGIWKIVHEHSSFPLAMDGSGRAVTDLLP</sequence>
<dbReference type="GO" id="GO:0016853">
    <property type="term" value="F:isomerase activity"/>
    <property type="evidence" value="ECO:0007669"/>
    <property type="project" value="UniProtKB-KW"/>
</dbReference>
<dbReference type="AlphaFoldDB" id="A0A1M5PBK9"/>
<evidence type="ECO:0000313" key="2">
    <source>
        <dbReference type="EMBL" id="SHG98839.1"/>
    </source>
</evidence>
<dbReference type="RefSeq" id="WP_073058618.1">
    <property type="nucleotide sequence ID" value="NZ_FQUP01000011.1"/>
</dbReference>